<name>A0A8J2KV75_9HEXA</name>
<gene>
    <name evidence="1" type="ORF">AFUS01_LOCUS34229</name>
</gene>
<evidence type="ECO:0000313" key="1">
    <source>
        <dbReference type="EMBL" id="CAG7824049.1"/>
    </source>
</evidence>
<accession>A0A8J2KV75</accession>
<feature type="non-terminal residue" evidence="1">
    <location>
        <position position="147"/>
    </location>
</feature>
<dbReference type="Proteomes" id="UP000708208">
    <property type="component" value="Unassembled WGS sequence"/>
</dbReference>
<sequence>MLSNGREYSQRHVRRQRQIEVHNQVRKLNPHPLPQHTSQDYIFQSLPSRDDESQVSTVEYLYTVPLYQRSSYHAEESESIIKEDESNLQYNTSSDNEAKFDEDSLKDFIAMWTLEHKVSHGAVSELLKHLQNYEPFSTLPRDVRTLL</sequence>
<keyword evidence="2" id="KW-1185">Reference proteome</keyword>
<dbReference type="AlphaFoldDB" id="A0A8J2KV75"/>
<dbReference type="EMBL" id="CAJVCH010531497">
    <property type="protein sequence ID" value="CAG7824049.1"/>
    <property type="molecule type" value="Genomic_DNA"/>
</dbReference>
<protein>
    <submittedName>
        <fullName evidence="1">Uncharacterized protein</fullName>
    </submittedName>
</protein>
<proteinExistence type="predicted"/>
<comment type="caution">
    <text evidence="1">The sequence shown here is derived from an EMBL/GenBank/DDBJ whole genome shotgun (WGS) entry which is preliminary data.</text>
</comment>
<reference evidence="1" key="1">
    <citation type="submission" date="2021-06" db="EMBL/GenBank/DDBJ databases">
        <authorList>
            <person name="Hodson N. C."/>
            <person name="Mongue J. A."/>
            <person name="Jaron S. K."/>
        </authorList>
    </citation>
    <scope>NUCLEOTIDE SEQUENCE</scope>
</reference>
<organism evidence="1 2">
    <name type="scientific">Allacma fusca</name>
    <dbReference type="NCBI Taxonomy" id="39272"/>
    <lineage>
        <taxon>Eukaryota</taxon>
        <taxon>Metazoa</taxon>
        <taxon>Ecdysozoa</taxon>
        <taxon>Arthropoda</taxon>
        <taxon>Hexapoda</taxon>
        <taxon>Collembola</taxon>
        <taxon>Symphypleona</taxon>
        <taxon>Sminthuridae</taxon>
        <taxon>Allacma</taxon>
    </lineage>
</organism>
<evidence type="ECO:0000313" key="2">
    <source>
        <dbReference type="Proteomes" id="UP000708208"/>
    </source>
</evidence>